<feature type="domain" description="Sec23/Sec24 trunk" evidence="11">
    <location>
        <begin position="444"/>
        <end position="497"/>
    </location>
</feature>
<dbReference type="InterPro" id="IPR006896">
    <property type="entry name" value="Sec23/24_trunk_dom"/>
</dbReference>
<feature type="non-terminal residue" evidence="13">
    <location>
        <position position="1"/>
    </location>
</feature>
<evidence type="ECO:0000256" key="4">
    <source>
        <dbReference type="ARBA" id="ARBA00022833"/>
    </source>
</evidence>
<keyword evidence="9" id="KW-0963">Cytoplasm</keyword>
<keyword evidence="7 9" id="KW-0472">Membrane</keyword>
<dbReference type="Pfam" id="PF04810">
    <property type="entry name" value="zf-Sec23_Sec24"/>
    <property type="match status" value="1"/>
</dbReference>
<comment type="similarity">
    <text evidence="9">Belongs to the SEC23/SEC24 family. SEC23 subfamily.</text>
</comment>
<keyword evidence="2 9" id="KW-0479">Metal-binding</keyword>
<keyword evidence="8 9" id="KW-0968">Cytoplasmic vesicle</keyword>
<comment type="function">
    <text evidence="9">Component of the coat protein complex II (COPII) which promotes the formation of transport vesicles from the endoplasmic reticulum (ER). The coat has two main functions, the physical deformation of the endoplasmic reticulum membrane into vesicles and the selection of cargo molecules.</text>
</comment>
<organism evidence="13 14">
    <name type="scientific">Escallonia herrerae</name>
    <dbReference type="NCBI Taxonomy" id="1293975"/>
    <lineage>
        <taxon>Eukaryota</taxon>
        <taxon>Viridiplantae</taxon>
        <taxon>Streptophyta</taxon>
        <taxon>Embryophyta</taxon>
        <taxon>Tracheophyta</taxon>
        <taxon>Spermatophyta</taxon>
        <taxon>Magnoliopsida</taxon>
        <taxon>eudicotyledons</taxon>
        <taxon>Gunneridae</taxon>
        <taxon>Pentapetalae</taxon>
        <taxon>asterids</taxon>
        <taxon>campanulids</taxon>
        <taxon>Escalloniales</taxon>
        <taxon>Escalloniaceae</taxon>
        <taxon>Escallonia</taxon>
    </lineage>
</organism>
<keyword evidence="6 9" id="KW-0653">Protein transport</keyword>
<evidence type="ECO:0000256" key="7">
    <source>
        <dbReference type="ARBA" id="ARBA00023136"/>
    </source>
</evidence>
<dbReference type="GO" id="GO:0090110">
    <property type="term" value="P:COPII-coated vesicle cargo loading"/>
    <property type="evidence" value="ECO:0007669"/>
    <property type="project" value="TreeGrafter"/>
</dbReference>
<dbReference type="Gene3D" id="3.40.50.410">
    <property type="entry name" value="von Willebrand factor, type A domain"/>
    <property type="match status" value="3"/>
</dbReference>
<sequence>TCNSPPAFGHLKFTSQHHTLRLSDQTATAAAMTEFLDLETQDAIRMPWNVLPGTKSDAAQSAVPISAVYTPLKPLPSLPVVPYPPLRCRTCRSVLSPFAVVDFSTKVWICPFCLHRNHFPPHYHSISDQHLPAELHQAYTTIEYESPSEKSAVPPVFIFVLDTSVIEEELGFLKSAVSRAVGLLPENSLVGLITFGTYVCVHELGFGHIPRVYVFKGSKEVSKDQVLEQMGFLNRRPKPSVGVIAGVRDGLSQESISRFLLPASECEFALNLVLEVLQKDPWPVPPDQRASRCTGTAISVAAHLLGVCVPGSGARIMAFVGGPSTEGPGSFSSKQEMVDSESKSWEAVLWKMLPVGAPLPDEEQLNYFIAVDYEGPPADPVDLDSISILTSSILSVSDSSPPPLFLLSPNLRRGSVESQTVYRPHVLGSIAIIIFFNARLYWQIVSKNLSEPIRSHKDLDKDSAPYYHKAVKFYEGLSKQLIHQGHVLDIFACALDQHICFIVILQKLQRGFVGKYDFVRNGVVVASELGWCLEINFSRYFPTLFSLQKFRGVKVIEVGVAELKVAVERSGGLVVLAESFGHSVFKDSLKRIFQSGDNDLGLSSNGIFEVTCSKDIKIQGIIGPCASLEKKGPLCSETVIGQGNTTAWKMCGLDKSTSLCLIFEVTRKDTPDAIGAVVANLFSFGDHGLSWELEEFQCLLELSCDNIFGSGPSEVLVPFSEFKK</sequence>
<dbReference type="InterPro" id="IPR036174">
    <property type="entry name" value="Znf_Sec23_Sec24_sf"/>
</dbReference>
<keyword evidence="4 9" id="KW-0862">Zinc</keyword>
<evidence type="ECO:0000256" key="3">
    <source>
        <dbReference type="ARBA" id="ARBA00022824"/>
    </source>
</evidence>
<evidence type="ECO:0000256" key="9">
    <source>
        <dbReference type="RuleBase" id="RU365030"/>
    </source>
</evidence>
<dbReference type="GO" id="GO:0005096">
    <property type="term" value="F:GTPase activator activity"/>
    <property type="evidence" value="ECO:0007669"/>
    <property type="project" value="TreeGrafter"/>
</dbReference>
<evidence type="ECO:0000256" key="1">
    <source>
        <dbReference type="ARBA" id="ARBA00022448"/>
    </source>
</evidence>
<dbReference type="InterPro" id="IPR037364">
    <property type="entry name" value="Sec23"/>
</dbReference>
<comment type="caution">
    <text evidence="13">The sequence shown here is derived from an EMBL/GenBank/DDBJ whole genome shotgun (WGS) entry which is preliminary data.</text>
</comment>
<dbReference type="Pfam" id="PF08033">
    <property type="entry name" value="Sec23_BS"/>
    <property type="match status" value="1"/>
</dbReference>
<reference evidence="13" key="1">
    <citation type="submission" date="2022-12" db="EMBL/GenBank/DDBJ databases">
        <title>Draft genome assemblies for two species of Escallonia (Escalloniales).</title>
        <authorList>
            <person name="Chanderbali A."/>
            <person name="Dervinis C."/>
            <person name="Anghel I."/>
            <person name="Soltis D."/>
            <person name="Soltis P."/>
            <person name="Zapata F."/>
        </authorList>
    </citation>
    <scope>NUCLEOTIDE SEQUENCE</scope>
    <source>
        <strain evidence="13">UCBG64.0493</strain>
        <tissue evidence="13">Leaf</tissue>
    </source>
</reference>
<evidence type="ECO:0000313" key="14">
    <source>
        <dbReference type="Proteomes" id="UP001188597"/>
    </source>
</evidence>
<feature type="domain" description="Sec23/Sec24 trunk" evidence="11">
    <location>
        <begin position="153"/>
        <end position="337"/>
    </location>
</feature>
<evidence type="ECO:0000256" key="2">
    <source>
        <dbReference type="ARBA" id="ARBA00022723"/>
    </source>
</evidence>
<dbReference type="Gene3D" id="2.30.30.380">
    <property type="entry name" value="Zn-finger domain of Sec23/24"/>
    <property type="match status" value="1"/>
</dbReference>
<dbReference type="GO" id="GO:0005789">
    <property type="term" value="C:endoplasmic reticulum membrane"/>
    <property type="evidence" value="ECO:0007669"/>
    <property type="project" value="UniProtKB-SubCell"/>
</dbReference>
<dbReference type="GO" id="GO:0006886">
    <property type="term" value="P:intracellular protein transport"/>
    <property type="evidence" value="ECO:0007669"/>
    <property type="project" value="InterPro"/>
</dbReference>
<dbReference type="GO" id="GO:0008270">
    <property type="term" value="F:zinc ion binding"/>
    <property type="evidence" value="ECO:0007669"/>
    <property type="project" value="InterPro"/>
</dbReference>
<feature type="domain" description="Zinc finger Sec23/Sec24-type" evidence="10">
    <location>
        <begin position="85"/>
        <end position="123"/>
    </location>
</feature>
<feature type="non-terminal residue" evidence="13">
    <location>
        <position position="724"/>
    </location>
</feature>
<dbReference type="GO" id="GO:0070971">
    <property type="term" value="C:endoplasmic reticulum exit site"/>
    <property type="evidence" value="ECO:0007669"/>
    <property type="project" value="TreeGrafter"/>
</dbReference>
<evidence type="ECO:0000259" key="11">
    <source>
        <dbReference type="Pfam" id="PF04811"/>
    </source>
</evidence>
<name>A0AA88VDL3_9ASTE</name>
<gene>
    <name evidence="13" type="ORF">RJ639_016393</name>
</gene>
<dbReference type="Pfam" id="PF04811">
    <property type="entry name" value="Sec23_trunk"/>
    <property type="match status" value="2"/>
</dbReference>
<evidence type="ECO:0000259" key="12">
    <source>
        <dbReference type="Pfam" id="PF08033"/>
    </source>
</evidence>
<dbReference type="InterPro" id="IPR036465">
    <property type="entry name" value="vWFA_dom_sf"/>
</dbReference>
<proteinExistence type="inferred from homology"/>
<evidence type="ECO:0000256" key="6">
    <source>
        <dbReference type="ARBA" id="ARBA00022927"/>
    </source>
</evidence>
<dbReference type="AlphaFoldDB" id="A0AA88VDL3"/>
<keyword evidence="5 9" id="KW-0931">ER-Golgi transport</keyword>
<comment type="subcellular location">
    <subcellularLocation>
        <location evidence="9">Cytoplasmic vesicle</location>
        <location evidence="9">COPII-coated vesicle membrane</location>
        <topology evidence="9">Peripheral membrane protein</topology>
        <orientation evidence="9">Cytoplasmic side</orientation>
    </subcellularLocation>
    <subcellularLocation>
        <location evidence="9">Endoplasmic reticulum membrane</location>
        <topology evidence="9">Peripheral membrane protein</topology>
        <orientation evidence="9">Cytoplasmic side</orientation>
    </subcellularLocation>
</comment>
<keyword evidence="3 9" id="KW-0256">Endoplasmic reticulum</keyword>
<dbReference type="Proteomes" id="UP001188597">
    <property type="component" value="Unassembled WGS sequence"/>
</dbReference>
<evidence type="ECO:0000259" key="10">
    <source>
        <dbReference type="Pfam" id="PF04810"/>
    </source>
</evidence>
<evidence type="ECO:0000256" key="5">
    <source>
        <dbReference type="ARBA" id="ARBA00022892"/>
    </source>
</evidence>
<dbReference type="SUPFAM" id="SSF81995">
    <property type="entry name" value="beta-sandwich domain of Sec23/24"/>
    <property type="match status" value="1"/>
</dbReference>
<dbReference type="SUPFAM" id="SSF82919">
    <property type="entry name" value="Zn-finger domain of Sec23/24"/>
    <property type="match status" value="1"/>
</dbReference>
<evidence type="ECO:0000313" key="13">
    <source>
        <dbReference type="EMBL" id="KAK3006881.1"/>
    </source>
</evidence>
<dbReference type="Gene3D" id="2.60.40.1670">
    <property type="entry name" value="beta-sandwich domain of Sec23/24"/>
    <property type="match status" value="1"/>
</dbReference>
<dbReference type="GO" id="GO:0030127">
    <property type="term" value="C:COPII vesicle coat"/>
    <property type="evidence" value="ECO:0007669"/>
    <property type="project" value="InterPro"/>
</dbReference>
<keyword evidence="1 9" id="KW-0813">Transport</keyword>
<dbReference type="FunFam" id="2.30.30.380:FF:000001">
    <property type="entry name" value="Protein transport protein SEC23"/>
    <property type="match status" value="1"/>
</dbReference>
<protein>
    <recommendedName>
        <fullName evidence="9">Protein transport protein SEC23</fullName>
    </recommendedName>
</protein>
<keyword evidence="14" id="KW-1185">Reference proteome</keyword>
<accession>A0AA88VDL3</accession>
<evidence type="ECO:0000256" key="8">
    <source>
        <dbReference type="ARBA" id="ARBA00023329"/>
    </source>
</evidence>
<dbReference type="SUPFAM" id="SSF53300">
    <property type="entry name" value="vWA-like"/>
    <property type="match status" value="2"/>
</dbReference>
<dbReference type="EMBL" id="JAVXUP010001936">
    <property type="protein sequence ID" value="KAK3006881.1"/>
    <property type="molecule type" value="Genomic_DNA"/>
</dbReference>
<dbReference type="PANTHER" id="PTHR11141:SF2">
    <property type="entry name" value="PROTEIN TRANSPORT PROTEIN SEC23 C"/>
    <property type="match status" value="1"/>
</dbReference>
<dbReference type="PANTHER" id="PTHR11141">
    <property type="entry name" value="PROTEIN TRANSPORT PROTEIN SEC23"/>
    <property type="match status" value="1"/>
</dbReference>
<feature type="domain" description="Sec23/Sec24 beta-sandwich" evidence="12">
    <location>
        <begin position="604"/>
        <end position="668"/>
    </location>
</feature>
<dbReference type="InterPro" id="IPR006895">
    <property type="entry name" value="Znf_Sec23_Sec24"/>
</dbReference>
<dbReference type="InterPro" id="IPR012990">
    <property type="entry name" value="Beta-sandwich_Sec23_24"/>
</dbReference>